<feature type="compositionally biased region" description="Polar residues" evidence="1">
    <location>
        <begin position="963"/>
        <end position="981"/>
    </location>
</feature>
<protein>
    <submittedName>
        <fullName evidence="3">Uncharacterized protein</fullName>
    </submittedName>
</protein>
<feature type="transmembrane region" description="Helical" evidence="2">
    <location>
        <begin position="601"/>
        <end position="623"/>
    </location>
</feature>
<feature type="region of interest" description="Disordered" evidence="1">
    <location>
        <begin position="874"/>
        <end position="1062"/>
    </location>
</feature>
<dbReference type="CDD" id="cd00761">
    <property type="entry name" value="Glyco_tranf_GTA_type"/>
    <property type="match status" value="1"/>
</dbReference>
<accession>A0A9N8HS21</accession>
<sequence length="1165" mass="130418">MVVDRRPSYNRRPSILTDYDLSDSLKSILDDVPATSEMLTSSSHHTMTAAAARSSQRGSRLFSADQMSALQALYDDDSLASSTHSRSLFGGSTHSQALTSSSWHNRGSGNGVQTAYGRRGLGLTKRQSVRDMTSALEAKRIALPAPKRKENPNYLPNIVGDLKASIAGRDVFEDYDHRKKANSICRWNLLWLLLLLLAPYPLWLSFVNCRMAYEMTIVLNAIMTLNFIYTTILCWRYMWRMVRAFNTPFWEELDEEVREKVQHIVVMPTYKEPVELILETISSIANQTVADSIILVVGMEQKTPEQELKKQQINEQFGLSFKALVYSVHPSGVPGEIPGACSNRNYAARTAVKHMIREGMLPVDPQTKEVDLDFTMVTVCDADTTFYYRYFENLTSLFLREDPQTRFQVCWQSPLFYNIALDERWFFTRVMGILRSYFMIGFLIGCDINTMSIYSQSLRLLIQSRYFHPGYQMDDIIYTLSAMKATGKRIRIRVIDIPTLSGPTSGDTIVSEFEEWVVQATRWTIGAAEVFHYFFVKLLRGNYFLPGFAYFWWFVYYYGFVLCVNGLVNMSNTVIFVLSYAQPDLAMEHCQPFGLGEDFQYAWIFPFFIIFTQIFVFGTAFFMDALVSQVLALAEEINPMRNFFHYLSSPFVLMVYCLVEYKAILTIAIYGKKVCGHIASDKGSLVKSSVLDPNKSSLTASVVGTGGPDGLPPAAAESWTNSNNNNHNDNPEPFASSKTKKPKKDNTLPFHMSILNEGEEESSSDDSSSSAVSFASSSDSSNDSWHDEEAPAELGKTSYSSYAAQSTTGGASVGNLLQSLDESCRRLENRFQQKLLERQEELNASQRSNSAMNASFRLPGLNNNGSFVIRGAREQSVHEDARDSSFAEEEVPMLSSSRADRTMSQRSGLQKEPSLNLQSIGLQKQPSVSAKRGPGIMQKEPSLNLQSLGLQQQEQPPPLTGPASMQKQAAVNRQSMLQKQPSMVARGPAGMRRQASLQQQSMNRQPSTSFSSQPSTSLSRHSSGMSRNSQNSFASGSVNTSQTQNGDRKPPPLLLASPGDFGSKKDANNINAAVAITNDPVVEASRSSPYESAWMNEGSTPESITRRPLIMQMLDWSKMQQDKEGAHGYAAPYMRGVMSSLDEEAYIPPQRSSDENGYRSYLIRR</sequence>
<feature type="compositionally biased region" description="Low complexity" evidence="1">
    <location>
        <begin position="765"/>
        <end position="783"/>
    </location>
</feature>
<dbReference type="PANTHER" id="PTHR36851:SF1">
    <property type="entry name" value="GLYCO_TRANS_2-LIKE DOMAIN-CONTAINING PROTEIN"/>
    <property type="match status" value="1"/>
</dbReference>
<feature type="compositionally biased region" description="Polar residues" evidence="1">
    <location>
        <begin position="904"/>
        <end position="928"/>
    </location>
</feature>
<dbReference type="EMBL" id="CAICTM010001383">
    <property type="protein sequence ID" value="CAB9523167.1"/>
    <property type="molecule type" value="Genomic_DNA"/>
</dbReference>
<feature type="transmembrane region" description="Helical" evidence="2">
    <location>
        <begin position="643"/>
        <end position="664"/>
    </location>
</feature>
<feature type="compositionally biased region" description="Polar residues" evidence="1">
    <location>
        <begin position="1020"/>
        <end position="1045"/>
    </location>
</feature>
<dbReference type="OrthoDB" id="5819478at2759"/>
<dbReference type="PANTHER" id="PTHR36851">
    <property type="entry name" value="UNNAMED PRODUCT"/>
    <property type="match status" value="1"/>
</dbReference>
<keyword evidence="4" id="KW-1185">Reference proteome</keyword>
<evidence type="ECO:0000313" key="4">
    <source>
        <dbReference type="Proteomes" id="UP001153069"/>
    </source>
</evidence>
<keyword evidence="2" id="KW-1133">Transmembrane helix</keyword>
<feature type="region of interest" description="Disordered" evidence="1">
    <location>
        <begin position="701"/>
        <end position="793"/>
    </location>
</feature>
<feature type="transmembrane region" description="Helical" evidence="2">
    <location>
        <begin position="187"/>
        <end position="206"/>
    </location>
</feature>
<dbReference type="Proteomes" id="UP001153069">
    <property type="component" value="Unassembled WGS sequence"/>
</dbReference>
<evidence type="ECO:0000313" key="3">
    <source>
        <dbReference type="EMBL" id="CAB9523167.1"/>
    </source>
</evidence>
<feature type="compositionally biased region" description="Polar residues" evidence="1">
    <location>
        <begin position="995"/>
        <end position="1004"/>
    </location>
</feature>
<comment type="caution">
    <text evidence="3">The sequence shown here is derived from an EMBL/GenBank/DDBJ whole genome shotgun (WGS) entry which is preliminary data.</text>
</comment>
<feature type="compositionally biased region" description="Low complexity" evidence="1">
    <location>
        <begin position="941"/>
        <end position="954"/>
    </location>
</feature>
<feature type="compositionally biased region" description="Basic and acidic residues" evidence="1">
    <location>
        <begin position="874"/>
        <end position="885"/>
    </location>
</feature>
<evidence type="ECO:0000256" key="1">
    <source>
        <dbReference type="SAM" id="MobiDB-lite"/>
    </source>
</evidence>
<reference evidence="3" key="1">
    <citation type="submission" date="2020-06" db="EMBL/GenBank/DDBJ databases">
        <authorList>
            <consortium name="Plant Systems Biology data submission"/>
        </authorList>
    </citation>
    <scope>NUCLEOTIDE SEQUENCE</scope>
    <source>
        <strain evidence="3">D6</strain>
    </source>
</reference>
<dbReference type="InterPro" id="IPR029044">
    <property type="entry name" value="Nucleotide-diphossugar_trans"/>
</dbReference>
<keyword evidence="2" id="KW-0812">Transmembrane</keyword>
<feature type="transmembrane region" description="Helical" evidence="2">
    <location>
        <begin position="555"/>
        <end position="580"/>
    </location>
</feature>
<gene>
    <name evidence="3" type="ORF">SEMRO_1385_G268190.1</name>
</gene>
<organism evidence="3 4">
    <name type="scientific">Seminavis robusta</name>
    <dbReference type="NCBI Taxonomy" id="568900"/>
    <lineage>
        <taxon>Eukaryota</taxon>
        <taxon>Sar</taxon>
        <taxon>Stramenopiles</taxon>
        <taxon>Ochrophyta</taxon>
        <taxon>Bacillariophyta</taxon>
        <taxon>Bacillariophyceae</taxon>
        <taxon>Bacillariophycidae</taxon>
        <taxon>Naviculales</taxon>
        <taxon>Naviculaceae</taxon>
        <taxon>Seminavis</taxon>
    </lineage>
</organism>
<feature type="transmembrane region" description="Helical" evidence="2">
    <location>
        <begin position="212"/>
        <end position="235"/>
    </location>
</feature>
<dbReference type="AlphaFoldDB" id="A0A9N8HS21"/>
<feature type="transmembrane region" description="Helical" evidence="2">
    <location>
        <begin position="434"/>
        <end position="454"/>
    </location>
</feature>
<evidence type="ECO:0000256" key="2">
    <source>
        <dbReference type="SAM" id="Phobius"/>
    </source>
</evidence>
<dbReference type="SUPFAM" id="SSF53448">
    <property type="entry name" value="Nucleotide-diphospho-sugar transferases"/>
    <property type="match status" value="1"/>
</dbReference>
<proteinExistence type="predicted"/>
<feature type="compositionally biased region" description="Low complexity" evidence="1">
    <location>
        <begin position="1005"/>
        <end position="1019"/>
    </location>
</feature>
<name>A0A9N8HS21_9STRA</name>
<keyword evidence="2" id="KW-0472">Membrane</keyword>